<proteinExistence type="predicted"/>
<gene>
    <name evidence="2" type="ORF">V8Q02_12345</name>
</gene>
<name>A0ABU8CL94_9HYPH</name>
<feature type="compositionally biased region" description="Low complexity" evidence="1">
    <location>
        <begin position="91"/>
        <end position="110"/>
    </location>
</feature>
<evidence type="ECO:0000313" key="3">
    <source>
        <dbReference type="Proteomes" id="UP001531129"/>
    </source>
</evidence>
<feature type="region of interest" description="Disordered" evidence="1">
    <location>
        <begin position="72"/>
        <end position="158"/>
    </location>
</feature>
<evidence type="ECO:0008006" key="4">
    <source>
        <dbReference type="Google" id="ProtNLM"/>
    </source>
</evidence>
<accession>A0ABU8CL94</accession>
<reference evidence="2 3" key="1">
    <citation type="submission" date="2024-01" db="EMBL/GenBank/DDBJ databases">
        <title>Draft genome sequences of three bacterial strains isolated from Acacia saligna represent a potential new species within the genus Rhizobium.</title>
        <authorList>
            <person name="Tambong J.T."/>
            <person name="Mnasri B."/>
        </authorList>
    </citation>
    <scope>NUCLEOTIDE SEQUENCE [LARGE SCALE GENOMIC DNA]</scope>
    <source>
        <strain evidence="2 3">1AS12I</strain>
    </source>
</reference>
<keyword evidence="3" id="KW-1185">Reference proteome</keyword>
<sequence>MVEFKSNRRQATGGSTSIWGDADLKAIARAVESDLPNAGGETDAERAVERPPLVPIPPAARILETIDKPVDQPAAALSGDPATVLMPTPPADAAEPPADTDDAPVVPVPVSAQGETDHAVPVGRRAASKVARPVRKTKAKSDPAAQTGKAKPDDLEALETENRRLKALWRSRLQAENAQLREMLARLPST</sequence>
<evidence type="ECO:0000256" key="1">
    <source>
        <dbReference type="SAM" id="MobiDB-lite"/>
    </source>
</evidence>
<dbReference type="Proteomes" id="UP001531129">
    <property type="component" value="Unassembled WGS sequence"/>
</dbReference>
<dbReference type="EMBL" id="JBAMYC010000006">
    <property type="protein sequence ID" value="MEI1248800.1"/>
    <property type="molecule type" value="Genomic_DNA"/>
</dbReference>
<comment type="caution">
    <text evidence="2">The sequence shown here is derived from an EMBL/GenBank/DDBJ whole genome shotgun (WGS) entry which is preliminary data.</text>
</comment>
<organism evidence="2 3">
    <name type="scientific">Rhizobium aouanii</name>
    <dbReference type="NCBI Taxonomy" id="3118145"/>
    <lineage>
        <taxon>Bacteria</taxon>
        <taxon>Pseudomonadati</taxon>
        <taxon>Pseudomonadota</taxon>
        <taxon>Alphaproteobacteria</taxon>
        <taxon>Hyphomicrobiales</taxon>
        <taxon>Rhizobiaceae</taxon>
        <taxon>Rhizobium/Agrobacterium group</taxon>
        <taxon>Rhizobium</taxon>
    </lineage>
</organism>
<dbReference type="RefSeq" id="WP_335912932.1">
    <property type="nucleotide sequence ID" value="NZ_JBAMYB010000006.1"/>
</dbReference>
<evidence type="ECO:0000313" key="2">
    <source>
        <dbReference type="EMBL" id="MEI1248800.1"/>
    </source>
</evidence>
<protein>
    <recommendedName>
        <fullName evidence="4">Transcriptional regulator</fullName>
    </recommendedName>
</protein>